<evidence type="ECO:0000313" key="2">
    <source>
        <dbReference type="Proteomes" id="UP000092691"/>
    </source>
</evidence>
<evidence type="ECO:0000313" key="1">
    <source>
        <dbReference type="EMBL" id="ANP91192.1"/>
    </source>
</evidence>
<accession>A0A1B1CN44</accession>
<keyword evidence="1" id="KW-0614">Plasmid</keyword>
<dbReference type="EMBL" id="CP016290">
    <property type="protein sequence ID" value="ANP91192.1"/>
    <property type="molecule type" value="Genomic_DNA"/>
</dbReference>
<sequence length="106" mass="12030">MRLLNLAGTEREVEASDASMRRIIQRIAAKFDHVHFCYEAGPTGYGLHQLIKSLGHDCLVVAPSLIPRKPGDRVRTNRRDLLARARLLRAGERTTVWAFMLKHGRV</sequence>
<gene>
    <name evidence="1" type="ORF">BA011_35660</name>
</gene>
<geneLocation type="plasmid" evidence="1 2">
    <name>unnamed3</name>
</geneLocation>
<protein>
    <recommendedName>
        <fullName evidence="3">Transposase</fullName>
    </recommendedName>
</protein>
<dbReference type="AlphaFoldDB" id="A0A1B1CN44"/>
<dbReference type="Proteomes" id="UP000092691">
    <property type="component" value="Plasmid unnamed3"/>
</dbReference>
<reference evidence="1 2" key="1">
    <citation type="submission" date="2016-06" db="EMBL/GenBank/DDBJ databases">
        <title>Microsymbionts genomes from the relict species Vavilovia formosa.</title>
        <authorList>
            <person name="Chirak E."/>
            <person name="Kimeklis A."/>
            <person name="Andronov E."/>
        </authorList>
    </citation>
    <scope>NUCLEOTIDE SEQUENCE [LARGE SCALE GENOMIC DNA]</scope>
    <source>
        <strain evidence="1 2">Vaf10</strain>
        <plasmid evidence="2">Plasmid unnamed3</plasmid>
    </source>
</reference>
<evidence type="ECO:0008006" key="3">
    <source>
        <dbReference type="Google" id="ProtNLM"/>
    </source>
</evidence>
<organism evidence="1 2">
    <name type="scientific">Rhizobium leguminosarum</name>
    <dbReference type="NCBI Taxonomy" id="384"/>
    <lineage>
        <taxon>Bacteria</taxon>
        <taxon>Pseudomonadati</taxon>
        <taxon>Pseudomonadota</taxon>
        <taxon>Alphaproteobacteria</taxon>
        <taxon>Hyphomicrobiales</taxon>
        <taxon>Rhizobiaceae</taxon>
        <taxon>Rhizobium/Agrobacterium group</taxon>
        <taxon>Rhizobium</taxon>
    </lineage>
</organism>
<proteinExistence type="predicted"/>
<name>A0A1B1CN44_RHILE</name>